<proteinExistence type="predicted"/>
<gene>
    <name evidence="3" type="ORF">Tci_015132</name>
</gene>
<evidence type="ECO:0000313" key="3">
    <source>
        <dbReference type="EMBL" id="GEU43154.1"/>
    </source>
</evidence>
<organism evidence="3">
    <name type="scientific">Tanacetum cinerariifolium</name>
    <name type="common">Dalmatian daisy</name>
    <name type="synonym">Chrysanthemum cinerariifolium</name>
    <dbReference type="NCBI Taxonomy" id="118510"/>
    <lineage>
        <taxon>Eukaryota</taxon>
        <taxon>Viridiplantae</taxon>
        <taxon>Streptophyta</taxon>
        <taxon>Embryophyta</taxon>
        <taxon>Tracheophyta</taxon>
        <taxon>Spermatophyta</taxon>
        <taxon>Magnoliopsida</taxon>
        <taxon>eudicotyledons</taxon>
        <taxon>Gunneridae</taxon>
        <taxon>Pentapetalae</taxon>
        <taxon>asterids</taxon>
        <taxon>campanulids</taxon>
        <taxon>Asterales</taxon>
        <taxon>Asteraceae</taxon>
        <taxon>Asteroideae</taxon>
        <taxon>Anthemideae</taxon>
        <taxon>Anthemidinae</taxon>
        <taxon>Tanacetum</taxon>
    </lineage>
</organism>
<accession>A0A6L2K5L0</accession>
<feature type="compositionally biased region" description="Basic and acidic residues" evidence="2">
    <location>
        <begin position="621"/>
        <end position="634"/>
    </location>
</feature>
<dbReference type="AlphaFoldDB" id="A0A6L2K5L0"/>
<feature type="compositionally biased region" description="Low complexity" evidence="2">
    <location>
        <begin position="572"/>
        <end position="584"/>
    </location>
</feature>
<feature type="region of interest" description="Disordered" evidence="2">
    <location>
        <begin position="261"/>
        <end position="297"/>
    </location>
</feature>
<comment type="caution">
    <text evidence="3">The sequence shown here is derived from an EMBL/GenBank/DDBJ whole genome shotgun (WGS) entry which is preliminary data.</text>
</comment>
<sequence>MNQVLNENERLLEQIINKDIVNIVVIFSMDNASVNVPECKKCLKLETKLLNKKDFIKKETYNKLFKRYTTLEKHCISLEVDTQLNQEIFQRDNSVSNQSAPNFDQYFELNELKAQSQDKDMVIRKLKERIKFLSRNVNEDKVKKDIDEIETSNIELDHKVSKLSAKNEHLNQTYKQLYDSIKPTSFRSKEQCDALINQVNQKQTCPSINNSSEKLVVVTAKNKDKRVRFAEPVTSSGNTNTKIASSSNLVYNKPMLSSTRVKLSTSASGSQPSGSTKKDRIQQPPSSTQKNKVKGHPRTIKCSLKNKNCVVEPTETEIVQHSKFNANSKLICVKCNGCMLYDNHDLCVLNVINDVIARPKSKFVKITSKKKVWKPTGKVFNKTGYIWRPTGRTFTIVGNACPLTRITTTTEATICIHCLNINLQRSDAKITDAQKENVQANQVTKDTHVTLTIVPPAVQQQSSSVSSYLVSKFINLSADTESLGAEVLVRSTNQPQTSYVVADSLLEFELKKILIDKIEDKSIYRPDTQKDLYNAFVKLYNYDKDINSSYGDVVILKRGRDDQDKDEEPFESKSTSSSKGASRSQPKSSDKSGHVEKHGEKVDDLEDQPRHEFNTGNDDVAPIREAQDIDERRSSSQKYTTSITKTKATDYGQVKWIKDKVSRIWSPVKVVYDKHAYWGTYHWGPKHVIENGNSFKPVAETSTDDAGTSTGPITIEEKAKKKNDVKARSMFLMALPNEHLMTFNQYKDAKTFFAAIETRFGFRRFPNSTNEVPTVFGVSTASLQVSTANFSDATVYTFLANQPNGSQLMHEDLEQIHEDDLEEMDLKWQLALLKCFNCHKMGHFAREYKVPRNHENMTKNQETTRWTVNVEDISSKAMVAIDGAGFNWGYTAEDEAPTNMAFMALSDSEVYTDNTCSKTYLKNYATLKTQYNELRREYNKSKCHLANYERGLASVEAQLVHYQMNKSLLNENITVLKRDIKIKDSEIVVLKSKLEKISNEKDALQTKIEKFENASLSLDKLIESQVTDNSKKGLGYVRYNAIPPPHTRSYSPPRIDLSHTGLPEFAEPSVQSYRVKPFEVVTQKSSVKISAPVK</sequence>
<feature type="compositionally biased region" description="Low complexity" evidence="2">
    <location>
        <begin position="264"/>
        <end position="275"/>
    </location>
</feature>
<feature type="coiled-coil region" evidence="1">
    <location>
        <begin position="109"/>
        <end position="143"/>
    </location>
</feature>
<reference evidence="3" key="1">
    <citation type="journal article" date="2019" name="Sci. Rep.">
        <title>Draft genome of Tanacetum cinerariifolium, the natural source of mosquito coil.</title>
        <authorList>
            <person name="Yamashiro T."/>
            <person name="Shiraishi A."/>
            <person name="Satake H."/>
            <person name="Nakayama K."/>
        </authorList>
    </citation>
    <scope>NUCLEOTIDE SEQUENCE</scope>
</reference>
<name>A0A6L2K5L0_TANCI</name>
<evidence type="ECO:0000256" key="1">
    <source>
        <dbReference type="SAM" id="Coils"/>
    </source>
</evidence>
<feature type="region of interest" description="Disordered" evidence="2">
    <location>
        <begin position="560"/>
        <end position="641"/>
    </location>
</feature>
<dbReference type="EMBL" id="BKCJ010001669">
    <property type="protein sequence ID" value="GEU43154.1"/>
    <property type="molecule type" value="Genomic_DNA"/>
</dbReference>
<feature type="compositionally biased region" description="Basic and acidic residues" evidence="2">
    <location>
        <begin position="588"/>
        <end position="613"/>
    </location>
</feature>
<feature type="coiled-coil region" evidence="1">
    <location>
        <begin position="917"/>
        <end position="1014"/>
    </location>
</feature>
<evidence type="ECO:0000256" key="2">
    <source>
        <dbReference type="SAM" id="MobiDB-lite"/>
    </source>
</evidence>
<keyword evidence="1" id="KW-0175">Coiled coil</keyword>
<protein>
    <submittedName>
        <fullName evidence="3">Uncharacterized protein</fullName>
    </submittedName>
</protein>